<comment type="caution">
    <text evidence="1">The sequence shown here is derived from an EMBL/GenBank/DDBJ whole genome shotgun (WGS) entry which is preliminary data.</text>
</comment>
<sequence length="179" mass="20193">MHSTHLIVQAIRFLHSRNNRARAHHTPRFAYLFAPAPDGKVPLEETIQEDLHDYLDGNLENADIEVTDRSGDRADIEVRFPGFTAVIECRRTKGRSPRKGLRSYLGQAVAYQAGGITLGMPVILDLTPKPSWITNFRDDMWADHIPSPVPEQRDRWAVVVRVPGNRTSPYDMTTPAPAQ</sequence>
<accession>A0ABD5EP09</accession>
<dbReference type="EMBL" id="JAVRES010000007">
    <property type="protein sequence ID" value="MDT0436345.1"/>
    <property type="molecule type" value="Genomic_DNA"/>
</dbReference>
<reference evidence="2" key="1">
    <citation type="submission" date="2023-07" db="EMBL/GenBank/DDBJ databases">
        <title>30 novel species of actinomycetes from the DSMZ collection.</title>
        <authorList>
            <person name="Nouioui I."/>
        </authorList>
    </citation>
    <scope>NUCLEOTIDE SEQUENCE [LARGE SCALE GENOMIC DNA]</scope>
    <source>
        <strain evidence="2">DSM 41981</strain>
    </source>
</reference>
<keyword evidence="2" id="KW-1185">Reference proteome</keyword>
<organism evidence="1 2">
    <name type="scientific">Streptomyces doudnae</name>
    <dbReference type="NCBI Taxonomy" id="3075536"/>
    <lineage>
        <taxon>Bacteria</taxon>
        <taxon>Bacillati</taxon>
        <taxon>Actinomycetota</taxon>
        <taxon>Actinomycetes</taxon>
        <taxon>Kitasatosporales</taxon>
        <taxon>Streptomycetaceae</taxon>
        <taxon>Streptomyces</taxon>
    </lineage>
</organism>
<dbReference type="Proteomes" id="UP001183535">
    <property type="component" value="Unassembled WGS sequence"/>
</dbReference>
<evidence type="ECO:0000313" key="2">
    <source>
        <dbReference type="Proteomes" id="UP001183535"/>
    </source>
</evidence>
<evidence type="ECO:0000313" key="1">
    <source>
        <dbReference type="EMBL" id="MDT0436345.1"/>
    </source>
</evidence>
<protein>
    <submittedName>
        <fullName evidence="1">Uncharacterized protein</fullName>
    </submittedName>
</protein>
<name>A0ABD5EP09_9ACTN</name>
<proteinExistence type="predicted"/>
<dbReference type="AlphaFoldDB" id="A0ABD5EP09"/>
<dbReference type="RefSeq" id="WP_093823754.1">
    <property type="nucleotide sequence ID" value="NZ_JAVRES010000007.1"/>
</dbReference>
<gene>
    <name evidence="1" type="ORF">RM877_16805</name>
</gene>